<sequence length="75" mass="8836">MDSTSASIAERTLSLKWRLKTCQKPRKKCLRKFLFYKGRKEGKTQFEFERKTPDGKTETVQIFACGLPEFEEDIE</sequence>
<dbReference type="EMBL" id="UHFN01000002">
    <property type="protein sequence ID" value="SUN57948.1"/>
    <property type="molecule type" value="Genomic_DNA"/>
</dbReference>
<evidence type="ECO:0000313" key="2">
    <source>
        <dbReference type="Proteomes" id="UP000254924"/>
    </source>
</evidence>
<gene>
    <name evidence="1" type="ORF">NCTC12224_00029</name>
</gene>
<evidence type="ECO:0000313" key="1">
    <source>
        <dbReference type="EMBL" id="SUN57948.1"/>
    </source>
</evidence>
<name>A0A380JYY0_9STRE</name>
<dbReference type="AlphaFoldDB" id="A0A380JYY0"/>
<protein>
    <submittedName>
        <fullName evidence="1">Uncharacterized protein</fullName>
    </submittedName>
</protein>
<proteinExistence type="predicted"/>
<reference evidence="1 2" key="1">
    <citation type="submission" date="2018-06" db="EMBL/GenBank/DDBJ databases">
        <authorList>
            <consortium name="Pathogen Informatics"/>
            <person name="Doyle S."/>
        </authorList>
    </citation>
    <scope>NUCLEOTIDE SEQUENCE [LARGE SCALE GENOMIC DNA]</scope>
    <source>
        <strain evidence="1 2">NCTC12224</strain>
    </source>
</reference>
<dbReference type="Proteomes" id="UP000254924">
    <property type="component" value="Unassembled WGS sequence"/>
</dbReference>
<organism evidence="1 2">
    <name type="scientific">Streptococcus hyointestinalis</name>
    <dbReference type="NCBI Taxonomy" id="1337"/>
    <lineage>
        <taxon>Bacteria</taxon>
        <taxon>Bacillati</taxon>
        <taxon>Bacillota</taxon>
        <taxon>Bacilli</taxon>
        <taxon>Lactobacillales</taxon>
        <taxon>Streptococcaceae</taxon>
        <taxon>Streptococcus</taxon>
    </lineage>
</organism>
<accession>A0A380JYY0</accession>
<keyword evidence="2" id="KW-1185">Reference proteome</keyword>